<name>A0AAW2UUQ4_9LAMI</name>
<organism evidence="1">
    <name type="scientific">Sesamum latifolium</name>
    <dbReference type="NCBI Taxonomy" id="2727402"/>
    <lineage>
        <taxon>Eukaryota</taxon>
        <taxon>Viridiplantae</taxon>
        <taxon>Streptophyta</taxon>
        <taxon>Embryophyta</taxon>
        <taxon>Tracheophyta</taxon>
        <taxon>Spermatophyta</taxon>
        <taxon>Magnoliopsida</taxon>
        <taxon>eudicotyledons</taxon>
        <taxon>Gunneridae</taxon>
        <taxon>Pentapetalae</taxon>
        <taxon>asterids</taxon>
        <taxon>lamiids</taxon>
        <taxon>Lamiales</taxon>
        <taxon>Pedaliaceae</taxon>
        <taxon>Sesamum</taxon>
    </lineage>
</organism>
<dbReference type="AlphaFoldDB" id="A0AAW2UUQ4"/>
<reference evidence="1" key="1">
    <citation type="submission" date="2020-06" db="EMBL/GenBank/DDBJ databases">
        <authorList>
            <person name="Li T."/>
            <person name="Hu X."/>
            <person name="Zhang T."/>
            <person name="Song X."/>
            <person name="Zhang H."/>
            <person name="Dai N."/>
            <person name="Sheng W."/>
            <person name="Hou X."/>
            <person name="Wei L."/>
        </authorList>
    </citation>
    <scope>NUCLEOTIDE SEQUENCE</scope>
    <source>
        <strain evidence="1">KEN1</strain>
        <tissue evidence="1">Leaf</tissue>
    </source>
</reference>
<protein>
    <recommendedName>
        <fullName evidence="2">Reverse transcriptase zinc-binding domain-containing protein</fullName>
    </recommendedName>
</protein>
<dbReference type="EMBL" id="JACGWN010000011">
    <property type="protein sequence ID" value="KAL0420861.1"/>
    <property type="molecule type" value="Genomic_DNA"/>
</dbReference>
<gene>
    <name evidence="1" type="ORF">Slati_3109000</name>
</gene>
<comment type="caution">
    <text evidence="1">The sequence shown here is derived from an EMBL/GenBank/DDBJ whole genome shotgun (WGS) entry which is preliminary data.</text>
</comment>
<evidence type="ECO:0008006" key="2">
    <source>
        <dbReference type="Google" id="ProtNLM"/>
    </source>
</evidence>
<evidence type="ECO:0000313" key="1">
    <source>
        <dbReference type="EMBL" id="KAL0420861.1"/>
    </source>
</evidence>
<proteinExistence type="predicted"/>
<reference evidence="1" key="2">
    <citation type="journal article" date="2024" name="Plant">
        <title>Genomic evolution and insights into agronomic trait innovations of Sesamum species.</title>
        <authorList>
            <person name="Miao H."/>
            <person name="Wang L."/>
            <person name="Qu L."/>
            <person name="Liu H."/>
            <person name="Sun Y."/>
            <person name="Le M."/>
            <person name="Wang Q."/>
            <person name="Wei S."/>
            <person name="Zheng Y."/>
            <person name="Lin W."/>
            <person name="Duan Y."/>
            <person name="Cao H."/>
            <person name="Xiong S."/>
            <person name="Wang X."/>
            <person name="Wei L."/>
            <person name="Li C."/>
            <person name="Ma Q."/>
            <person name="Ju M."/>
            <person name="Zhao R."/>
            <person name="Li G."/>
            <person name="Mu C."/>
            <person name="Tian Q."/>
            <person name="Mei H."/>
            <person name="Zhang T."/>
            <person name="Gao T."/>
            <person name="Zhang H."/>
        </authorList>
    </citation>
    <scope>NUCLEOTIDE SEQUENCE</scope>
    <source>
        <strain evidence="1">KEN1</strain>
    </source>
</reference>
<accession>A0AAW2UUQ4</accession>
<sequence length="245" mass="27292">MAAKDLLRVGYRWRIGSGCSVLIWQDPWLPRTPSFRVITSKLSVSSIVHVSDLINDDTRDWNFDVINATFWPEDREAISQIPLSCVGGGAYLLVWHYSNNGLFSVRSAYHLAMSLASQGGASGDSWNRGLWCSMWVMFETPACPFCGSETETPIHTFLDVPLLDRNLKVASKEFLRPMQVLDFARNYIGAFSLQGQVQVAIRPPHRSSWHSPPTAYIKLNFDGSVLGGAKLLALHSLLVTKQGHA</sequence>